<accession>A0A6J4RXA8</accession>
<protein>
    <submittedName>
        <fullName evidence="2">Uncharacterized protein</fullName>
    </submittedName>
</protein>
<feature type="non-terminal residue" evidence="2">
    <location>
        <position position="1"/>
    </location>
</feature>
<sequence>GARPQAHFARRRSDSPVRCAPGLRLAERAPRGSARGGGRRASGSGASCDAARHAHPRRPGDGARPNRRAHRASRAPRGADGGGDRDAGYAGTRDAGRPFL</sequence>
<evidence type="ECO:0000313" key="2">
    <source>
        <dbReference type="EMBL" id="CAA9484288.1"/>
    </source>
</evidence>
<dbReference type="AlphaFoldDB" id="A0A6J4RXA8"/>
<gene>
    <name evidence="2" type="ORF">AVDCRST_MAG39-234</name>
</gene>
<name>A0A6J4RXA8_9SPHN</name>
<reference evidence="2" key="1">
    <citation type="submission" date="2020-02" db="EMBL/GenBank/DDBJ databases">
        <authorList>
            <person name="Meier V. D."/>
        </authorList>
    </citation>
    <scope>NUCLEOTIDE SEQUENCE</scope>
    <source>
        <strain evidence="2">AVDCRST_MAG39</strain>
    </source>
</reference>
<feature type="compositionally biased region" description="Basic residues" evidence="1">
    <location>
        <begin position="65"/>
        <end position="74"/>
    </location>
</feature>
<dbReference type="EMBL" id="CADCVW010000014">
    <property type="protein sequence ID" value="CAA9484288.1"/>
    <property type="molecule type" value="Genomic_DNA"/>
</dbReference>
<feature type="region of interest" description="Disordered" evidence="1">
    <location>
        <begin position="1"/>
        <end position="100"/>
    </location>
</feature>
<proteinExistence type="predicted"/>
<feature type="non-terminal residue" evidence="2">
    <location>
        <position position="100"/>
    </location>
</feature>
<evidence type="ECO:0000256" key="1">
    <source>
        <dbReference type="SAM" id="MobiDB-lite"/>
    </source>
</evidence>
<organism evidence="2">
    <name type="scientific">uncultured Sphingomonadaceae bacterium</name>
    <dbReference type="NCBI Taxonomy" id="169976"/>
    <lineage>
        <taxon>Bacteria</taxon>
        <taxon>Pseudomonadati</taxon>
        <taxon>Pseudomonadota</taxon>
        <taxon>Alphaproteobacteria</taxon>
        <taxon>Sphingomonadales</taxon>
        <taxon>Sphingomonadaceae</taxon>
        <taxon>environmental samples</taxon>
    </lineage>
</organism>